<gene>
    <name evidence="3" type="primary">zot</name>
    <name evidence="3" type="ORF">SAMEA4873563_00954</name>
</gene>
<dbReference type="InterPro" id="IPR008900">
    <property type="entry name" value="Zot_N"/>
</dbReference>
<dbReference type="RefSeq" id="WP_232641042.1">
    <property type="nucleotide sequence ID" value="NZ_JALKQB010000001.1"/>
</dbReference>
<dbReference type="Gene3D" id="3.40.50.300">
    <property type="entry name" value="P-loop containing nucleotide triphosphate hydrolases"/>
    <property type="match status" value="1"/>
</dbReference>
<feature type="domain" description="Zona occludens toxin N-terminal" evidence="2">
    <location>
        <begin position="3"/>
        <end position="205"/>
    </location>
</feature>
<evidence type="ECO:0000313" key="3">
    <source>
        <dbReference type="EMBL" id="VGM37319.1"/>
    </source>
</evidence>
<feature type="transmembrane region" description="Helical" evidence="1">
    <location>
        <begin position="225"/>
        <end position="248"/>
    </location>
</feature>
<organism evidence="3">
    <name type="scientific">Klebsiella pneumoniae</name>
    <dbReference type="NCBI Taxonomy" id="573"/>
    <lineage>
        <taxon>Bacteria</taxon>
        <taxon>Pseudomonadati</taxon>
        <taxon>Pseudomonadota</taxon>
        <taxon>Gammaproteobacteria</taxon>
        <taxon>Enterobacterales</taxon>
        <taxon>Enterobacteriaceae</taxon>
        <taxon>Klebsiella/Raoultella group</taxon>
        <taxon>Klebsiella</taxon>
        <taxon>Klebsiella pneumoniae complex</taxon>
    </lineage>
</organism>
<evidence type="ECO:0000259" key="2">
    <source>
        <dbReference type="Pfam" id="PF05707"/>
    </source>
</evidence>
<dbReference type="EMBL" id="CAAHDH010000001">
    <property type="protein sequence ID" value="VGM37319.1"/>
    <property type="molecule type" value="Genomic_DNA"/>
</dbReference>
<sequence>MAISAYVGVPGSGKSYEVVRSVIIPAVAQGRRVVSNIYGLNAEKIYSYVRDNYKNSEIGEVLLVTNEQVQDEKFFPYKNSDSEGVKTYCQPGDLICVDEAWRIWASDSKMPKNHKSFLAEHRHFVHPETGVTCDLVVANQSITNLPRFIRDRIEITFKMTKLKSLGLNSSYRVEIYSGAKLIKSELTSKRNYNFDKKIFPLYQSYDGNGQEKTVDKRQSIFSSGLLWFGIIFFAVVGLSGVWFLWGFFHGDGLGKNVNDKTDSESTVNSAVQAKTNSNSVQVSVSRPVVSRQWRVIGVIRDKAGRFVVLSGADGRQRVEPAAGFTVNGSVISGILDGEVVTTWSGSGVQK</sequence>
<reference evidence="3" key="1">
    <citation type="submission" date="2019-03" db="EMBL/GenBank/DDBJ databases">
        <authorList>
            <consortium name="Pathogen Informatics"/>
        </authorList>
    </citation>
    <scope>NUCLEOTIDE SEQUENCE</scope>
    <source>
        <strain evidence="3">5012STDY7626362</strain>
    </source>
</reference>
<evidence type="ECO:0000256" key="1">
    <source>
        <dbReference type="SAM" id="Phobius"/>
    </source>
</evidence>
<dbReference type="AlphaFoldDB" id="A0A486UF20"/>
<dbReference type="InterPro" id="IPR027417">
    <property type="entry name" value="P-loop_NTPase"/>
</dbReference>
<accession>A0A486UF20</accession>
<keyword evidence="1" id="KW-0812">Transmembrane</keyword>
<name>A0A486UF20_KLEPN</name>
<protein>
    <submittedName>
        <fullName evidence="3">Zonular occludens toxin</fullName>
    </submittedName>
</protein>
<keyword evidence="1" id="KW-0472">Membrane</keyword>
<dbReference type="Pfam" id="PF05707">
    <property type="entry name" value="Zot"/>
    <property type="match status" value="1"/>
</dbReference>
<keyword evidence="1" id="KW-1133">Transmembrane helix</keyword>
<proteinExistence type="predicted"/>